<dbReference type="RefSeq" id="WP_343859379.1">
    <property type="nucleotide sequence ID" value="NZ_BAAACX010000007.1"/>
</dbReference>
<dbReference type="PANTHER" id="PTHR11575:SF23">
    <property type="entry name" value="5-NUCLEOTIDASE FAMILY PROTEIN"/>
    <property type="match status" value="1"/>
</dbReference>
<sequence>MPDKDEVTITIAYTNDLHSHFGAMGRIAAMIDDLRSEPNSEMLLLDIGDHMDRAAPETEGTMGQANVDILNLTGYDAITIGNNEGLTFTPELLGETYASLRCPVICNNIVEQRTGQPPGWMRRHHIVQRGPFTIGLIGATAAFSDFYSLLGWDALDPIETIQYDVEQLRPQVDLIVVMSHLGILLDRQLAETIPDIDLIIGGHTHHLLEEPLIIGKTAITAAGKFGNYLGKIKYRRNPVSGLPEIYDGKVLQVEPGAESEVILSSIDTYRRKSKARLDRTVTTTDRKLSISYNRESPFGNLLAQAVRRFTNSELSIINSGQLLSDLPAGDISEGMLHERCPSPINPCTMILKGEDILYTLEQSLRPDMMDKTIFGYGFRGKVLGGICLDGMEVEYDPYAEPDQRIIRTSVAGIPLDPEATYKVGTLDMFTFGVGYERLQQGSEQKFMLPLFIRDLLRLELQTAGAVDSCFFTRWKQV</sequence>
<dbReference type="PRINTS" id="PR01607">
    <property type="entry name" value="APYRASEFAMLY"/>
</dbReference>
<protein>
    <submittedName>
        <fullName evidence="5">Bifunctional UDP-sugar hydrolase/5'-nucleotidase</fullName>
    </submittedName>
</protein>
<dbReference type="GO" id="GO:0016787">
    <property type="term" value="F:hydrolase activity"/>
    <property type="evidence" value="ECO:0007669"/>
    <property type="project" value="UniProtKB-KW"/>
</dbReference>
<dbReference type="Proteomes" id="UP001500340">
    <property type="component" value="Unassembled WGS sequence"/>
</dbReference>
<evidence type="ECO:0000313" key="6">
    <source>
        <dbReference type="Proteomes" id="UP001500340"/>
    </source>
</evidence>
<evidence type="ECO:0000259" key="3">
    <source>
        <dbReference type="Pfam" id="PF00149"/>
    </source>
</evidence>
<dbReference type="Pfam" id="PF02872">
    <property type="entry name" value="5_nucleotid_C"/>
    <property type="match status" value="1"/>
</dbReference>
<reference evidence="5 6" key="1">
    <citation type="journal article" date="2019" name="Int. J. Syst. Evol. Microbiol.">
        <title>The Global Catalogue of Microorganisms (GCM) 10K type strain sequencing project: providing services to taxonomists for standard genome sequencing and annotation.</title>
        <authorList>
            <consortium name="The Broad Institute Genomics Platform"/>
            <consortium name="The Broad Institute Genome Sequencing Center for Infectious Disease"/>
            <person name="Wu L."/>
            <person name="Ma J."/>
        </authorList>
    </citation>
    <scope>NUCLEOTIDE SEQUENCE [LARGE SCALE GENOMIC DNA]</scope>
    <source>
        <strain evidence="5 6">JCM 12774</strain>
    </source>
</reference>
<dbReference type="SUPFAM" id="SSF55816">
    <property type="entry name" value="5'-nucleotidase (syn. UDP-sugar hydrolase), C-terminal domain"/>
    <property type="match status" value="1"/>
</dbReference>
<proteinExistence type="inferred from homology"/>
<evidence type="ECO:0000313" key="5">
    <source>
        <dbReference type="EMBL" id="GAA0384692.1"/>
    </source>
</evidence>
<keyword evidence="2 5" id="KW-0378">Hydrolase</keyword>
<feature type="domain" description="Calcineurin-like phosphoesterase" evidence="3">
    <location>
        <begin position="10"/>
        <end position="206"/>
    </location>
</feature>
<keyword evidence="6" id="KW-1185">Reference proteome</keyword>
<dbReference type="EMBL" id="BAAACX010000007">
    <property type="protein sequence ID" value="GAA0384692.1"/>
    <property type="molecule type" value="Genomic_DNA"/>
</dbReference>
<accession>A0ABN0Y6T3</accession>
<evidence type="ECO:0000256" key="1">
    <source>
        <dbReference type="ARBA" id="ARBA00022729"/>
    </source>
</evidence>
<comment type="similarity">
    <text evidence="2">Belongs to the 5'-nucleotidase family.</text>
</comment>
<evidence type="ECO:0000259" key="4">
    <source>
        <dbReference type="Pfam" id="PF02872"/>
    </source>
</evidence>
<feature type="domain" description="5'-Nucleotidase C-terminal" evidence="4">
    <location>
        <begin position="286"/>
        <end position="427"/>
    </location>
</feature>
<dbReference type="Gene3D" id="3.90.780.10">
    <property type="entry name" value="5'-Nucleotidase, C-terminal domain"/>
    <property type="match status" value="1"/>
</dbReference>
<organism evidence="5 6">
    <name type="scientific">Paenibacillus motobuensis</name>
    <dbReference type="NCBI Taxonomy" id="295324"/>
    <lineage>
        <taxon>Bacteria</taxon>
        <taxon>Bacillati</taxon>
        <taxon>Bacillota</taxon>
        <taxon>Bacilli</taxon>
        <taxon>Bacillales</taxon>
        <taxon>Paenibacillaceae</taxon>
        <taxon>Paenibacillus</taxon>
    </lineage>
</organism>
<dbReference type="InterPro" id="IPR006179">
    <property type="entry name" value="5_nucleotidase/apyrase"/>
</dbReference>
<dbReference type="InterPro" id="IPR029052">
    <property type="entry name" value="Metallo-depent_PP-like"/>
</dbReference>
<dbReference type="InterPro" id="IPR008334">
    <property type="entry name" value="5'-Nucleotdase_C"/>
</dbReference>
<evidence type="ECO:0000256" key="2">
    <source>
        <dbReference type="RuleBase" id="RU362119"/>
    </source>
</evidence>
<dbReference type="InterPro" id="IPR036907">
    <property type="entry name" value="5'-Nucleotdase_C_sf"/>
</dbReference>
<dbReference type="Gene3D" id="3.60.21.10">
    <property type="match status" value="1"/>
</dbReference>
<dbReference type="CDD" id="cd00845">
    <property type="entry name" value="MPP_UshA_N_like"/>
    <property type="match status" value="1"/>
</dbReference>
<name>A0ABN0Y6T3_9BACL</name>
<dbReference type="SUPFAM" id="SSF56300">
    <property type="entry name" value="Metallo-dependent phosphatases"/>
    <property type="match status" value="1"/>
</dbReference>
<keyword evidence="1" id="KW-0732">Signal</keyword>
<keyword evidence="2" id="KW-0547">Nucleotide-binding</keyword>
<gene>
    <name evidence="5" type="ORF">GCM10008933_14790</name>
</gene>
<dbReference type="PANTHER" id="PTHR11575">
    <property type="entry name" value="5'-NUCLEOTIDASE-RELATED"/>
    <property type="match status" value="1"/>
</dbReference>
<dbReference type="Pfam" id="PF00149">
    <property type="entry name" value="Metallophos"/>
    <property type="match status" value="1"/>
</dbReference>
<dbReference type="InterPro" id="IPR004843">
    <property type="entry name" value="Calcineurin-like_PHP"/>
</dbReference>
<comment type="caution">
    <text evidence="5">The sequence shown here is derived from an EMBL/GenBank/DDBJ whole genome shotgun (WGS) entry which is preliminary data.</text>
</comment>